<dbReference type="EMBL" id="LBNQ01000040">
    <property type="protein sequence ID" value="KKW67033.1"/>
    <property type="molecule type" value="Genomic_DNA"/>
</dbReference>
<dbReference type="AlphaFoldDB" id="A0A0U1PWW1"/>
<dbReference type="InterPro" id="IPR002711">
    <property type="entry name" value="HNH"/>
</dbReference>
<dbReference type="Proteomes" id="UP000050580">
    <property type="component" value="Unassembled WGS sequence"/>
</dbReference>
<dbReference type="Pfam" id="PF01844">
    <property type="entry name" value="HNH"/>
    <property type="match status" value="1"/>
</dbReference>
<dbReference type="SMART" id="SM00507">
    <property type="entry name" value="HNHc"/>
    <property type="match status" value="1"/>
</dbReference>
<dbReference type="STRING" id="1610491.AAV94_12685"/>
<gene>
    <name evidence="3" type="ORF">AAV94_12685</name>
</gene>
<feature type="domain" description="HNH nuclease" evidence="2">
    <location>
        <begin position="1"/>
        <end position="51"/>
    </location>
</feature>
<keyword evidence="4" id="KW-1185">Reference proteome</keyword>
<name>A0A0U1PWW1_9BURK</name>
<organism evidence="3 4">
    <name type="scientific">Lampropedia cohaerens</name>
    <dbReference type="NCBI Taxonomy" id="1610491"/>
    <lineage>
        <taxon>Bacteria</taxon>
        <taxon>Pseudomonadati</taxon>
        <taxon>Pseudomonadota</taxon>
        <taxon>Betaproteobacteria</taxon>
        <taxon>Burkholderiales</taxon>
        <taxon>Comamonadaceae</taxon>
        <taxon>Lampropedia</taxon>
    </lineage>
</organism>
<dbReference type="GO" id="GO:0003676">
    <property type="term" value="F:nucleic acid binding"/>
    <property type="evidence" value="ECO:0007669"/>
    <property type="project" value="InterPro"/>
</dbReference>
<evidence type="ECO:0000259" key="2">
    <source>
        <dbReference type="SMART" id="SM00507"/>
    </source>
</evidence>
<dbReference type="InterPro" id="IPR003615">
    <property type="entry name" value="HNH_nuc"/>
</dbReference>
<sequence>MRESVLASEPLCRHCQARGLVTPATDVDHVSGDPSDNSPDNLQPLCHICHSLKTASDHGKAVSQGCDADGLPLDSNHPWNRGTVQPLMARNQKSLES</sequence>
<evidence type="ECO:0000313" key="4">
    <source>
        <dbReference type="Proteomes" id="UP000050580"/>
    </source>
</evidence>
<feature type="region of interest" description="Disordered" evidence="1">
    <location>
        <begin position="75"/>
        <end position="97"/>
    </location>
</feature>
<comment type="caution">
    <text evidence="3">The sequence shown here is derived from an EMBL/GenBank/DDBJ whole genome shotgun (WGS) entry which is preliminary data.</text>
</comment>
<dbReference type="GO" id="GO:0008270">
    <property type="term" value="F:zinc ion binding"/>
    <property type="evidence" value="ECO:0007669"/>
    <property type="project" value="InterPro"/>
</dbReference>
<proteinExistence type="predicted"/>
<protein>
    <recommendedName>
        <fullName evidence="2">HNH nuclease domain-containing protein</fullName>
    </recommendedName>
</protein>
<dbReference type="CDD" id="cd00085">
    <property type="entry name" value="HNHc"/>
    <property type="match status" value="1"/>
</dbReference>
<dbReference type="GO" id="GO:0004519">
    <property type="term" value="F:endonuclease activity"/>
    <property type="evidence" value="ECO:0007669"/>
    <property type="project" value="InterPro"/>
</dbReference>
<evidence type="ECO:0000313" key="3">
    <source>
        <dbReference type="EMBL" id="KKW67033.1"/>
    </source>
</evidence>
<dbReference type="Gene3D" id="1.10.30.50">
    <property type="match status" value="1"/>
</dbReference>
<feature type="region of interest" description="Disordered" evidence="1">
    <location>
        <begin position="23"/>
        <end position="42"/>
    </location>
</feature>
<accession>A0A0U1PWW1</accession>
<reference evidence="3 4" key="1">
    <citation type="submission" date="2015-05" db="EMBL/GenBank/DDBJ databases">
        <title>Draft genome sequence of Lampropedia sp. CT6, isolated from the microbial mat of a hot water spring, located at Manikaran, India.</title>
        <authorList>
            <person name="Tripathi C."/>
            <person name="Rani P."/>
            <person name="Mahato N.K."/>
            <person name="Lal R."/>
        </authorList>
    </citation>
    <scope>NUCLEOTIDE SEQUENCE [LARGE SCALE GENOMIC DNA]</scope>
    <source>
        <strain evidence="3 4">CT6</strain>
    </source>
</reference>
<evidence type="ECO:0000256" key="1">
    <source>
        <dbReference type="SAM" id="MobiDB-lite"/>
    </source>
</evidence>